<accession>A0A9P7MEK0</accession>
<feature type="region of interest" description="Disordered" evidence="1">
    <location>
        <begin position="1"/>
        <end position="22"/>
    </location>
</feature>
<evidence type="ECO:0000313" key="2">
    <source>
        <dbReference type="EMBL" id="KAG5942002.1"/>
    </source>
</evidence>
<organism evidence="2 3">
    <name type="scientific">Claviceps pazoutovae</name>
    <dbReference type="NCBI Taxonomy" id="1649127"/>
    <lineage>
        <taxon>Eukaryota</taxon>
        <taxon>Fungi</taxon>
        <taxon>Dikarya</taxon>
        <taxon>Ascomycota</taxon>
        <taxon>Pezizomycotina</taxon>
        <taxon>Sordariomycetes</taxon>
        <taxon>Hypocreomycetidae</taxon>
        <taxon>Hypocreales</taxon>
        <taxon>Clavicipitaceae</taxon>
        <taxon>Claviceps</taxon>
    </lineage>
</organism>
<gene>
    <name evidence="2" type="ORF">E4U60_007548</name>
</gene>
<dbReference type="EMBL" id="SRPO01000087">
    <property type="protein sequence ID" value="KAG5942002.1"/>
    <property type="molecule type" value="Genomic_DNA"/>
</dbReference>
<name>A0A9P7MEK0_9HYPO</name>
<protein>
    <submittedName>
        <fullName evidence="2">Uncharacterized protein</fullName>
    </submittedName>
</protein>
<dbReference type="OrthoDB" id="10583055at2759"/>
<sequence length="62" mass="7187">MNPDMPDEVILTEPTPPEKPRLSEYPRLTELHIATCCLKTKLETHPMVRVSKKQRKPFGILM</sequence>
<dbReference type="AlphaFoldDB" id="A0A9P7MEK0"/>
<evidence type="ECO:0000256" key="1">
    <source>
        <dbReference type="SAM" id="MobiDB-lite"/>
    </source>
</evidence>
<evidence type="ECO:0000313" key="3">
    <source>
        <dbReference type="Proteomes" id="UP000706124"/>
    </source>
</evidence>
<reference evidence="2 3" key="1">
    <citation type="journal article" date="2020" name="bioRxiv">
        <title>Whole genome comparisons of ergot fungi reveals the divergence and evolution of species within the genus Claviceps are the result of varying mechanisms driving genome evolution and host range expansion.</title>
        <authorList>
            <person name="Wyka S.A."/>
            <person name="Mondo S.J."/>
            <person name="Liu M."/>
            <person name="Dettman J."/>
            <person name="Nalam V."/>
            <person name="Broders K.D."/>
        </authorList>
    </citation>
    <scope>NUCLEOTIDE SEQUENCE [LARGE SCALE GENOMIC DNA]</scope>
    <source>
        <strain evidence="2 3">CCC 1485</strain>
    </source>
</reference>
<dbReference type="Proteomes" id="UP000706124">
    <property type="component" value="Unassembled WGS sequence"/>
</dbReference>
<proteinExistence type="predicted"/>
<keyword evidence="3" id="KW-1185">Reference proteome</keyword>
<comment type="caution">
    <text evidence="2">The sequence shown here is derived from an EMBL/GenBank/DDBJ whole genome shotgun (WGS) entry which is preliminary data.</text>
</comment>